<dbReference type="SUPFAM" id="SSF57701">
    <property type="entry name" value="Zn2/Cys6 DNA-binding domain"/>
    <property type="match status" value="1"/>
</dbReference>
<organism evidence="4 5">
    <name type="scientific">Xylaria grammica</name>
    <dbReference type="NCBI Taxonomy" id="363999"/>
    <lineage>
        <taxon>Eukaryota</taxon>
        <taxon>Fungi</taxon>
        <taxon>Dikarya</taxon>
        <taxon>Ascomycota</taxon>
        <taxon>Pezizomycotina</taxon>
        <taxon>Sordariomycetes</taxon>
        <taxon>Xylariomycetidae</taxon>
        <taxon>Xylariales</taxon>
        <taxon>Xylariaceae</taxon>
        <taxon>Xylaria</taxon>
    </lineage>
</organism>
<keyword evidence="3" id="KW-0472">Membrane</keyword>
<feature type="compositionally biased region" description="Low complexity" evidence="2">
    <location>
        <begin position="208"/>
        <end position="223"/>
    </location>
</feature>
<feature type="compositionally biased region" description="Low complexity" evidence="2">
    <location>
        <begin position="119"/>
        <end position="130"/>
    </location>
</feature>
<dbReference type="EMBL" id="RYZI01000012">
    <property type="protein sequence ID" value="RWA14162.1"/>
    <property type="molecule type" value="Genomic_DNA"/>
</dbReference>
<feature type="region of interest" description="Disordered" evidence="2">
    <location>
        <begin position="107"/>
        <end position="163"/>
    </location>
</feature>
<keyword evidence="1" id="KW-0539">Nucleus</keyword>
<feature type="transmembrane region" description="Helical" evidence="3">
    <location>
        <begin position="783"/>
        <end position="808"/>
    </location>
</feature>
<evidence type="ECO:0008006" key="6">
    <source>
        <dbReference type="Google" id="ProtNLM"/>
    </source>
</evidence>
<accession>A0A439DIE3</accession>
<dbReference type="InterPro" id="IPR036864">
    <property type="entry name" value="Zn2-C6_fun-type_DNA-bd_sf"/>
</dbReference>
<name>A0A439DIE3_9PEZI</name>
<feature type="region of interest" description="Disordered" evidence="2">
    <location>
        <begin position="182"/>
        <end position="223"/>
    </location>
</feature>
<dbReference type="AlphaFoldDB" id="A0A439DIE3"/>
<evidence type="ECO:0000313" key="4">
    <source>
        <dbReference type="EMBL" id="RWA14162.1"/>
    </source>
</evidence>
<feature type="compositionally biased region" description="Polar residues" evidence="2">
    <location>
        <begin position="510"/>
        <end position="527"/>
    </location>
</feature>
<reference evidence="4 5" key="1">
    <citation type="submission" date="2018-12" db="EMBL/GenBank/DDBJ databases">
        <title>Draft genome sequence of Xylaria grammica IHI A82.</title>
        <authorList>
            <person name="Buettner E."/>
            <person name="Kellner H."/>
        </authorList>
    </citation>
    <scope>NUCLEOTIDE SEQUENCE [LARGE SCALE GENOMIC DNA]</scope>
    <source>
        <strain evidence="4 5">IHI A82</strain>
    </source>
</reference>
<feature type="compositionally biased region" description="Pro residues" evidence="2">
    <location>
        <begin position="638"/>
        <end position="650"/>
    </location>
</feature>
<dbReference type="CDD" id="cd00067">
    <property type="entry name" value="GAL4"/>
    <property type="match status" value="1"/>
</dbReference>
<dbReference type="GO" id="GO:0000981">
    <property type="term" value="F:DNA-binding transcription factor activity, RNA polymerase II-specific"/>
    <property type="evidence" value="ECO:0007669"/>
    <property type="project" value="InterPro"/>
</dbReference>
<gene>
    <name evidence="4" type="ORF">EKO27_g942</name>
</gene>
<feature type="region of interest" description="Disordered" evidence="2">
    <location>
        <begin position="551"/>
        <end position="577"/>
    </location>
</feature>
<feature type="region of interest" description="Disordered" evidence="2">
    <location>
        <begin position="497"/>
        <end position="538"/>
    </location>
</feature>
<protein>
    <recommendedName>
        <fullName evidence="6">Zn(2)-C6 fungal-type domain-containing protein</fullName>
    </recommendedName>
</protein>
<evidence type="ECO:0000313" key="5">
    <source>
        <dbReference type="Proteomes" id="UP000286045"/>
    </source>
</evidence>
<dbReference type="InterPro" id="IPR001138">
    <property type="entry name" value="Zn2Cys6_DnaBD"/>
</dbReference>
<proteinExistence type="predicted"/>
<feature type="compositionally biased region" description="Polar residues" evidence="2">
    <location>
        <begin position="107"/>
        <end position="118"/>
    </location>
</feature>
<dbReference type="GO" id="GO:0008270">
    <property type="term" value="F:zinc ion binding"/>
    <property type="evidence" value="ECO:0007669"/>
    <property type="project" value="InterPro"/>
</dbReference>
<feature type="region of interest" description="Disordered" evidence="2">
    <location>
        <begin position="626"/>
        <end position="678"/>
    </location>
</feature>
<feature type="region of interest" description="Disordered" evidence="2">
    <location>
        <begin position="292"/>
        <end position="311"/>
    </location>
</feature>
<keyword evidence="5" id="KW-1185">Reference proteome</keyword>
<evidence type="ECO:0000256" key="1">
    <source>
        <dbReference type="ARBA" id="ARBA00023242"/>
    </source>
</evidence>
<evidence type="ECO:0000256" key="2">
    <source>
        <dbReference type="SAM" id="MobiDB-lite"/>
    </source>
</evidence>
<keyword evidence="3" id="KW-0812">Transmembrane</keyword>
<dbReference type="Proteomes" id="UP000286045">
    <property type="component" value="Unassembled WGS sequence"/>
</dbReference>
<comment type="caution">
    <text evidence="4">The sequence shown here is derived from an EMBL/GenBank/DDBJ whole genome shotgun (WGS) entry which is preliminary data.</text>
</comment>
<keyword evidence="3" id="KW-1133">Transmembrane helix</keyword>
<feature type="compositionally biased region" description="Polar residues" evidence="2">
    <location>
        <begin position="665"/>
        <end position="678"/>
    </location>
</feature>
<dbReference type="STRING" id="363999.A0A439DIE3"/>
<evidence type="ECO:0000256" key="3">
    <source>
        <dbReference type="SAM" id="Phobius"/>
    </source>
</evidence>
<feature type="compositionally biased region" description="Polar residues" evidence="2">
    <location>
        <begin position="562"/>
        <end position="577"/>
    </location>
</feature>
<sequence>MSSMSRNDSVNSLMGFSVHQPAIGSPLQFFPAMGSQQLDEMIDAYVPGDDSILDKRAAVSLEFFEHSMATGELFKFFMVYPALGSTNTSPTMDSGYHSSFTTSPAMSEGQWNSYSPQMASPSSSKKASSPNDFSNLPGMKIMTKDGRDVTNSASRGCKTKEQRDHAHLMRIIKACDSCRRKKTKCDPSHKRPAAGTSSGKITKKTSKTPRPAAAPPQTAAKQALATTEFDQILSTSSSSLDSFFTDGLNAPTDAFSMEWDQFIQYDEEPAETIPYDYDFFLDPAGFFSPATTASFPSSSTSPSQQPITPIDRDVNITDDVTEGHDHRPILPYLNPGGLEAGSNYVDFNLYSPDSSFLDDDDLGSAKEVAASPIQSQRLVRHSRGHTNTRQEAANSAAAFESSSYAVNDDATYSRGHNVISDAIGDGLLHDTSNYIHQWSEGVAVADATSQGVLHSQHASMMSNRQAGSSYAALNTFSAELSAVDNVFEDATSEGLYGRETIGGRRPSRPLSHSNNLTSPTIPSTTESGSERLRDRQAVPQGRSILRASGIGAIAPTEPPSSQPSALRSCGQNGRSSAESSVTNFAATSSLPTQVLDDNVRTSLPFTIGLELKVSQHKPHNVRYATRAPAPVLRVPSRPENPPPCLSPSPSPVLATDDRDKRSPTGELSSRTTSGSKQQMTRSLFYVEAAQLVAPQDRGSTVSWIPTGAFQYSASASHGASDQRPAFGDQLEWPNRLSTMPMGAGLSLFLLEVSLSSLRTTIVKDGGFIEDAQSDVSGKAARDIAAMMLLSMALCAPPALISFLSIIALPIVAGVRRRWGTPSPIANAHLSARQPHIGLVSNAKATCAKIMHVLRCDLARTLKFKGHPQSPRTGPSESSRTLRWAIPLV</sequence>
<feature type="compositionally biased region" description="Low complexity" evidence="2">
    <location>
        <begin position="292"/>
        <end position="309"/>
    </location>
</feature>